<name>B1Z6F3_BURA4</name>
<reference evidence="10" key="1">
    <citation type="submission" date="2008-04" db="EMBL/GenBank/DDBJ databases">
        <title>Complete sequence of plasmid 1 of Burkholderia ambifaria MC40-6.</title>
        <authorList>
            <person name="Copeland A."/>
            <person name="Lucas S."/>
            <person name="Lapidus A."/>
            <person name="Glavina del Rio T."/>
            <person name="Dalin E."/>
            <person name="Tice H."/>
            <person name="Pitluck S."/>
            <person name="Chain P."/>
            <person name="Malfatti S."/>
            <person name="Shin M."/>
            <person name="Vergez L."/>
            <person name="Lang D."/>
            <person name="Schmutz J."/>
            <person name="Larimer F."/>
            <person name="Land M."/>
            <person name="Hauser L."/>
            <person name="Kyrpides N."/>
            <person name="Lykidis A."/>
            <person name="Ramette A."/>
            <person name="Konstantinidis K."/>
            <person name="Tiedje J."/>
            <person name="Richardson P."/>
        </authorList>
    </citation>
    <scope>NUCLEOTIDE SEQUENCE [LARGE SCALE GENOMIC DNA]</scope>
    <source>
        <strain evidence="10">MC40-6</strain>
        <plasmid evidence="10">Plasmid pBMC401</plasmid>
    </source>
</reference>
<dbReference type="EMBL" id="CP001028">
    <property type="protein sequence ID" value="ACB69030.1"/>
    <property type="molecule type" value="Genomic_DNA"/>
</dbReference>
<dbReference type="Proteomes" id="UP000001680">
    <property type="component" value="Plasmid pBMC401"/>
</dbReference>
<feature type="domain" description="Resolvase/invertase-type recombinase catalytic" evidence="8">
    <location>
        <begin position="1"/>
        <end position="135"/>
    </location>
</feature>
<dbReference type="PROSITE" id="PS51736">
    <property type="entry name" value="RECOMBINASES_3"/>
    <property type="match status" value="1"/>
</dbReference>
<dbReference type="Gene3D" id="3.40.50.1390">
    <property type="entry name" value="Resolvase, N-terminal catalytic domain"/>
    <property type="match status" value="1"/>
</dbReference>
<keyword evidence="5" id="KW-0233">DNA recombination</keyword>
<keyword evidence="2" id="KW-0229">DNA integration</keyword>
<dbReference type="PROSITE" id="PS00397">
    <property type="entry name" value="RECOMBINASES_1"/>
    <property type="match status" value="1"/>
</dbReference>
<evidence type="ECO:0000256" key="3">
    <source>
        <dbReference type="ARBA" id="ARBA00023100"/>
    </source>
</evidence>
<organism evidence="9 10">
    <name type="scientific">Burkholderia ambifaria (strain MC40-6)</name>
    <dbReference type="NCBI Taxonomy" id="398577"/>
    <lineage>
        <taxon>Bacteria</taxon>
        <taxon>Pseudomonadati</taxon>
        <taxon>Pseudomonadota</taxon>
        <taxon>Betaproteobacteria</taxon>
        <taxon>Burkholderiales</taxon>
        <taxon>Burkholderiaceae</taxon>
        <taxon>Burkholderia</taxon>
        <taxon>Burkholderia cepacia complex</taxon>
    </lineage>
</organism>
<evidence type="ECO:0000256" key="6">
    <source>
        <dbReference type="PIRSR" id="PIRSR606118-50"/>
    </source>
</evidence>
<evidence type="ECO:0000256" key="2">
    <source>
        <dbReference type="ARBA" id="ARBA00022908"/>
    </source>
</evidence>
<dbReference type="SMART" id="SM00857">
    <property type="entry name" value="Resolvase"/>
    <property type="match status" value="1"/>
</dbReference>
<evidence type="ECO:0000256" key="1">
    <source>
        <dbReference type="ARBA" id="ARBA00009913"/>
    </source>
</evidence>
<evidence type="ECO:0000313" key="10">
    <source>
        <dbReference type="Proteomes" id="UP000001680"/>
    </source>
</evidence>
<keyword evidence="9" id="KW-0614">Plasmid</keyword>
<dbReference type="InterPro" id="IPR050639">
    <property type="entry name" value="SSR_resolvase"/>
</dbReference>
<dbReference type="Pfam" id="PF00239">
    <property type="entry name" value="Resolvase"/>
    <property type="match status" value="1"/>
</dbReference>
<keyword evidence="3" id="KW-0230">DNA invertase</keyword>
<proteinExistence type="inferred from homology"/>
<evidence type="ECO:0000256" key="4">
    <source>
        <dbReference type="ARBA" id="ARBA00023125"/>
    </source>
</evidence>
<comment type="similarity">
    <text evidence="1">Belongs to the site-specific recombinase resolvase family.</text>
</comment>
<keyword evidence="4" id="KW-0238">DNA-binding</keyword>
<dbReference type="CDD" id="cd03768">
    <property type="entry name" value="SR_ResInv"/>
    <property type="match status" value="1"/>
</dbReference>
<evidence type="ECO:0000256" key="5">
    <source>
        <dbReference type="ARBA" id="ARBA00023172"/>
    </source>
</evidence>
<evidence type="ECO:0000313" key="9">
    <source>
        <dbReference type="EMBL" id="ACB69030.1"/>
    </source>
</evidence>
<dbReference type="RefSeq" id="WP_012367264.1">
    <property type="nucleotide sequence ID" value="NC_010553.1"/>
</dbReference>
<sequence>MKIGYARVSTEEQSLALQNDALKNTGCSVIYTDHGISGDNFNRPGLDQALNRLKPNDTLVVWRLDRLGRSLTKLVDLISHLDRRQIKFESITELISTDTSGGTLIFHMMAALAQFERTLISERTRAGIAAARARGKTLGRKPALSKSQQRQALRLLETQSVSSVATRFDVHPRTLQRLRNAQKNATDAASEE</sequence>
<dbReference type="AlphaFoldDB" id="B1Z6F3"/>
<dbReference type="InterPro" id="IPR036162">
    <property type="entry name" value="Resolvase-like_N_sf"/>
</dbReference>
<dbReference type="GO" id="GO:0003677">
    <property type="term" value="F:DNA binding"/>
    <property type="evidence" value="ECO:0007669"/>
    <property type="project" value="UniProtKB-KW"/>
</dbReference>
<dbReference type="SUPFAM" id="SSF53041">
    <property type="entry name" value="Resolvase-like"/>
    <property type="match status" value="1"/>
</dbReference>
<dbReference type="InterPro" id="IPR006119">
    <property type="entry name" value="Resolv_N"/>
</dbReference>
<dbReference type="KEGG" id="bac:BamMC406_6610"/>
<dbReference type="PANTHER" id="PTHR30461:SF2">
    <property type="entry name" value="SERINE RECOMBINASE PINE-RELATED"/>
    <property type="match status" value="1"/>
</dbReference>
<dbReference type="HOGENOM" id="CLU_010686_8_0_4"/>
<evidence type="ECO:0000259" key="8">
    <source>
        <dbReference type="PROSITE" id="PS51736"/>
    </source>
</evidence>
<dbReference type="OrthoDB" id="8585334at2"/>
<dbReference type="PANTHER" id="PTHR30461">
    <property type="entry name" value="DNA-INVERTASE FROM LAMBDOID PROPHAGE"/>
    <property type="match status" value="1"/>
</dbReference>
<dbReference type="InterPro" id="IPR006118">
    <property type="entry name" value="Recombinase_CS"/>
</dbReference>
<feature type="active site" description="O-(5'-phospho-DNA)-serine intermediate" evidence="6 7">
    <location>
        <position position="9"/>
    </location>
</feature>
<protein>
    <submittedName>
        <fullName evidence="9">Resolvase domain</fullName>
    </submittedName>
</protein>
<geneLocation type="plasmid" evidence="9 10">
    <name>pBMC401</name>
</geneLocation>
<dbReference type="GO" id="GO:0000150">
    <property type="term" value="F:DNA strand exchange activity"/>
    <property type="evidence" value="ECO:0007669"/>
    <property type="project" value="UniProtKB-KW"/>
</dbReference>
<dbReference type="GO" id="GO:0015074">
    <property type="term" value="P:DNA integration"/>
    <property type="evidence" value="ECO:0007669"/>
    <property type="project" value="UniProtKB-KW"/>
</dbReference>
<accession>B1Z6F3</accession>
<dbReference type="FunFam" id="3.40.50.1390:FF:000001">
    <property type="entry name" value="DNA recombinase"/>
    <property type="match status" value="1"/>
</dbReference>
<evidence type="ECO:0000256" key="7">
    <source>
        <dbReference type="PROSITE-ProRule" id="PRU10137"/>
    </source>
</evidence>
<dbReference type="Gene3D" id="1.10.10.60">
    <property type="entry name" value="Homeodomain-like"/>
    <property type="match status" value="1"/>
</dbReference>
<gene>
    <name evidence="9" type="ordered locus">BamMC406_6610</name>
</gene>